<dbReference type="PANTHER" id="PTHR12558">
    <property type="entry name" value="CELL DIVISION CYCLE 16,23,27"/>
    <property type="match status" value="1"/>
</dbReference>
<feature type="repeat" description="TPR" evidence="2">
    <location>
        <begin position="244"/>
        <end position="277"/>
    </location>
</feature>
<keyword evidence="1" id="KW-0902">Two-component regulatory system</keyword>
<keyword evidence="2" id="KW-0802">TPR repeat</keyword>
<dbReference type="PROSITE" id="PS50005">
    <property type="entry name" value="TPR"/>
    <property type="match status" value="1"/>
</dbReference>
<dbReference type="GO" id="GO:0000160">
    <property type="term" value="P:phosphorelay signal transduction system"/>
    <property type="evidence" value="ECO:0007669"/>
    <property type="project" value="UniProtKB-KW"/>
</dbReference>
<dbReference type="PANTHER" id="PTHR12558:SF13">
    <property type="entry name" value="CELL DIVISION CYCLE PROTEIN 27 HOMOLOG"/>
    <property type="match status" value="1"/>
</dbReference>
<evidence type="ECO:0000256" key="4">
    <source>
        <dbReference type="SAM" id="Phobius"/>
    </source>
</evidence>
<dbReference type="EMBL" id="FONR01000008">
    <property type="protein sequence ID" value="SFF53844.1"/>
    <property type="molecule type" value="Genomic_DNA"/>
</dbReference>
<reference evidence="6 7" key="1">
    <citation type="submission" date="2016-10" db="EMBL/GenBank/DDBJ databases">
        <authorList>
            <person name="de Groot N.N."/>
        </authorList>
    </citation>
    <scope>NUCLEOTIDE SEQUENCE [LARGE SCALE GENOMIC DNA]</scope>
    <source>
        <strain evidence="6 7">OK461</strain>
    </source>
</reference>
<feature type="compositionally biased region" description="Low complexity" evidence="3">
    <location>
        <begin position="486"/>
        <end position="513"/>
    </location>
</feature>
<evidence type="ECO:0000313" key="6">
    <source>
        <dbReference type="EMBL" id="SFF53844.1"/>
    </source>
</evidence>
<accession>A0A1I2JH02</accession>
<protein>
    <submittedName>
        <fullName evidence="6">Transcriptional activator domain-containing protein</fullName>
    </submittedName>
</protein>
<dbReference type="Proteomes" id="UP000181942">
    <property type="component" value="Unassembled WGS sequence"/>
</dbReference>
<dbReference type="AlphaFoldDB" id="A0A1I2JH02"/>
<dbReference type="Gene3D" id="1.25.40.10">
    <property type="entry name" value="Tetratricopeptide repeat domain"/>
    <property type="match status" value="3"/>
</dbReference>
<dbReference type="InterPro" id="IPR019734">
    <property type="entry name" value="TPR_rpt"/>
</dbReference>
<evidence type="ECO:0000256" key="1">
    <source>
        <dbReference type="ARBA" id="ARBA00023012"/>
    </source>
</evidence>
<proteinExistence type="predicted"/>
<dbReference type="InterPro" id="IPR005158">
    <property type="entry name" value="BTAD"/>
</dbReference>
<evidence type="ECO:0000256" key="2">
    <source>
        <dbReference type="PROSITE-ProRule" id="PRU00339"/>
    </source>
</evidence>
<dbReference type="OrthoDB" id="5477158at2"/>
<gene>
    <name evidence="6" type="ORF">SAMN02787118_108115</name>
</gene>
<feature type="transmembrane region" description="Helical" evidence="4">
    <location>
        <begin position="29"/>
        <end position="47"/>
    </location>
</feature>
<organism evidence="6 7">
    <name type="scientific">Streptomyces mirabilis</name>
    <dbReference type="NCBI Taxonomy" id="68239"/>
    <lineage>
        <taxon>Bacteria</taxon>
        <taxon>Bacillati</taxon>
        <taxon>Actinomycetota</taxon>
        <taxon>Actinomycetes</taxon>
        <taxon>Kitasatosporales</taxon>
        <taxon>Streptomycetaceae</taxon>
        <taxon>Streptomyces</taxon>
    </lineage>
</organism>
<feature type="region of interest" description="Disordered" evidence="3">
    <location>
        <begin position="467"/>
        <end position="535"/>
    </location>
</feature>
<feature type="region of interest" description="Disordered" evidence="3">
    <location>
        <begin position="1"/>
        <end position="21"/>
    </location>
</feature>
<dbReference type="SMART" id="SM00028">
    <property type="entry name" value="TPR"/>
    <property type="match status" value="4"/>
</dbReference>
<keyword evidence="4" id="KW-1133">Transmembrane helix</keyword>
<dbReference type="Pfam" id="PF14559">
    <property type="entry name" value="TPR_19"/>
    <property type="match status" value="1"/>
</dbReference>
<name>A0A1I2JH02_9ACTN</name>
<dbReference type="InterPro" id="IPR011990">
    <property type="entry name" value="TPR-like_helical_dom_sf"/>
</dbReference>
<evidence type="ECO:0000313" key="7">
    <source>
        <dbReference type="Proteomes" id="UP000181942"/>
    </source>
</evidence>
<dbReference type="SUPFAM" id="SSF48452">
    <property type="entry name" value="TPR-like"/>
    <property type="match status" value="2"/>
</dbReference>
<evidence type="ECO:0000256" key="3">
    <source>
        <dbReference type="SAM" id="MobiDB-lite"/>
    </source>
</evidence>
<evidence type="ECO:0000259" key="5">
    <source>
        <dbReference type="Pfam" id="PF03704"/>
    </source>
</evidence>
<dbReference type="Pfam" id="PF03704">
    <property type="entry name" value="BTAD"/>
    <property type="match status" value="1"/>
</dbReference>
<dbReference type="RefSeq" id="WP_075029085.1">
    <property type="nucleotide sequence ID" value="NZ_FONR01000008.1"/>
</dbReference>
<feature type="domain" description="Bacterial transcriptional activator" evidence="5">
    <location>
        <begin position="82"/>
        <end position="144"/>
    </location>
</feature>
<sequence>MEIEERQPVLTGLAPQGPSGRRPSVAKHVLIGLLAGSVVLGGVLVLLPSQRRTAAPPSSGPAARAATAVGAGVPAALPDLVALIGDHEAHLRAHPRDERSWAVLGAAYVEQGRRTATPAYFPKAEQALRTSLETKPKGNLTALEGLAALANARNDFRTGRKWAEEALKLAPKRWTAYPLLIDSCSGLGDYKASRGALEKLQGLHHGPPVLAEAAQVYWDRGWREDAVASLTDAAAGATAPAERATWLAQTGRLAWERGDREESLRYYEAALSIAPDQHGALAGQGRALAALGRSAEALRAYQTALAQEPDPRYALELGELYETLGVRDAAQTQYALLRERVRTDAAAGVDDELVLGLFEADHGDPEDAVRRLRGEWARQPGVAVADALGWALHRAEEDEEALKFATQATDKTKGGGVRSALYVYHRGQIERELGLLAPARRHIAESLQINPYFSPVLAPQARHDLAALGEPPAEPPPEPKDETPAEPEGAAGPPGTAVNPANPAAPAAPAAPRATRRPRPHASAPAPAPRRTAPR</sequence>
<keyword evidence="4" id="KW-0472">Membrane</keyword>
<feature type="compositionally biased region" description="Low complexity" evidence="3">
    <location>
        <begin position="521"/>
        <end position="535"/>
    </location>
</feature>
<keyword evidence="4" id="KW-0812">Transmembrane</keyword>